<keyword evidence="3" id="KW-1185">Reference proteome</keyword>
<dbReference type="Proteomes" id="UP000015001">
    <property type="component" value="Unassembled WGS sequence"/>
</dbReference>
<evidence type="ECO:0000313" key="2">
    <source>
        <dbReference type="EMBL" id="EPJ40016.1"/>
    </source>
</evidence>
<dbReference type="PATRIC" id="fig|1283301.3.peg.2860"/>
<dbReference type="InterPro" id="IPR057702">
    <property type="entry name" value="DUF7942"/>
</dbReference>
<dbReference type="HOGENOM" id="CLU_3158072_0_0_11"/>
<protein>
    <submittedName>
        <fullName evidence="2">Uncharacterized protein</fullName>
    </submittedName>
</protein>
<dbReference type="Pfam" id="PF25637">
    <property type="entry name" value="DUF7942"/>
    <property type="match status" value="1"/>
</dbReference>
<evidence type="ECO:0000313" key="3">
    <source>
        <dbReference type="Proteomes" id="UP000015001"/>
    </source>
</evidence>
<keyword evidence="1" id="KW-0472">Membrane</keyword>
<proteinExistence type="predicted"/>
<reference evidence="2 3" key="1">
    <citation type="submission" date="2013-02" db="EMBL/GenBank/DDBJ databases">
        <title>Draft Genome Sequence of Streptomyces afghaniensis, Which Produces Compounds of the Julimycin B-Complex.</title>
        <authorList>
            <person name="Gruening B.A."/>
            <person name="Praeg A."/>
            <person name="Erxleben A."/>
            <person name="Guenther S."/>
            <person name="Fiedler H.-P."/>
            <person name="Goodfellow M."/>
            <person name="Mueller M."/>
        </authorList>
    </citation>
    <scope>NUCLEOTIDE SEQUENCE [LARGE SCALE GENOMIC DNA]</scope>
    <source>
        <strain evidence="2 3">772</strain>
    </source>
</reference>
<accession>S4MTP3</accession>
<keyword evidence="1" id="KW-0812">Transmembrane</keyword>
<gene>
    <name evidence="2" type="ORF">STAFG_2888</name>
</gene>
<sequence>MSLVLLALPDHGSMLVAAVVLGALVNALVIGACARALRGGDSARDQYT</sequence>
<keyword evidence="1" id="KW-1133">Transmembrane helix</keyword>
<name>S4MTP3_9ACTN</name>
<dbReference type="AlphaFoldDB" id="S4MTP3"/>
<comment type="caution">
    <text evidence="2">The sequence shown here is derived from an EMBL/GenBank/DDBJ whole genome shotgun (WGS) entry which is preliminary data.</text>
</comment>
<feature type="transmembrane region" description="Helical" evidence="1">
    <location>
        <begin position="12"/>
        <end position="34"/>
    </location>
</feature>
<dbReference type="EMBL" id="AOPY01001393">
    <property type="protein sequence ID" value="EPJ40016.1"/>
    <property type="molecule type" value="Genomic_DNA"/>
</dbReference>
<organism evidence="2 3">
    <name type="scientific">Streptomyces afghaniensis 772</name>
    <dbReference type="NCBI Taxonomy" id="1283301"/>
    <lineage>
        <taxon>Bacteria</taxon>
        <taxon>Bacillati</taxon>
        <taxon>Actinomycetota</taxon>
        <taxon>Actinomycetes</taxon>
        <taxon>Kitasatosporales</taxon>
        <taxon>Streptomycetaceae</taxon>
        <taxon>Streptomyces</taxon>
    </lineage>
</organism>
<evidence type="ECO:0000256" key="1">
    <source>
        <dbReference type="SAM" id="Phobius"/>
    </source>
</evidence>